<feature type="compositionally biased region" description="Polar residues" evidence="1">
    <location>
        <begin position="701"/>
        <end position="715"/>
    </location>
</feature>
<name>V4M771_EUTSA</name>
<feature type="region of interest" description="Disordered" evidence="1">
    <location>
        <begin position="592"/>
        <end position="617"/>
    </location>
</feature>
<protein>
    <recommendedName>
        <fullName evidence="2">DCD domain-containing protein</fullName>
    </recommendedName>
</protein>
<dbReference type="OMA" id="THESNHE"/>
<dbReference type="PROSITE" id="PS51222">
    <property type="entry name" value="DCD"/>
    <property type="match status" value="1"/>
</dbReference>
<gene>
    <name evidence="3" type="ORF">EUTSA_v10016310mg</name>
</gene>
<evidence type="ECO:0000313" key="3">
    <source>
        <dbReference type="EMBL" id="ESQ52124.1"/>
    </source>
</evidence>
<keyword evidence="4" id="KW-1185">Reference proteome</keyword>
<feature type="compositionally biased region" description="Basic and acidic residues" evidence="1">
    <location>
        <begin position="689"/>
        <end position="700"/>
    </location>
</feature>
<feature type="region of interest" description="Disordered" evidence="1">
    <location>
        <begin position="554"/>
        <end position="573"/>
    </location>
</feature>
<dbReference type="Gramene" id="ESQ52124">
    <property type="protein sequence ID" value="ESQ52124"/>
    <property type="gene ID" value="EUTSA_v10016310mg"/>
</dbReference>
<feature type="compositionally biased region" description="Basic and acidic residues" evidence="1">
    <location>
        <begin position="592"/>
        <end position="604"/>
    </location>
</feature>
<dbReference type="AlphaFoldDB" id="V4M771"/>
<dbReference type="PANTHER" id="PTHR46444">
    <property type="entry name" value="DCD (DEVELOPMENT AND CELL DEATH) DOMAIN PROTEIN-RELATED"/>
    <property type="match status" value="1"/>
</dbReference>
<feature type="compositionally biased region" description="Basic and acidic residues" evidence="1">
    <location>
        <begin position="718"/>
        <end position="729"/>
    </location>
</feature>
<proteinExistence type="predicted"/>
<dbReference type="EMBL" id="KI517385">
    <property type="protein sequence ID" value="ESQ52124.1"/>
    <property type="molecule type" value="Genomic_DNA"/>
</dbReference>
<evidence type="ECO:0000313" key="4">
    <source>
        <dbReference type="Proteomes" id="UP000030689"/>
    </source>
</evidence>
<dbReference type="PANTHER" id="PTHR46444:SF9">
    <property type="entry name" value="DCD (DEVELOPMENT AND CELL DEATH) DOMAIN PROTEIN"/>
    <property type="match status" value="1"/>
</dbReference>
<reference evidence="3 4" key="1">
    <citation type="journal article" date="2013" name="Front. Plant Sci.">
        <title>The Reference Genome of the Halophytic Plant Eutrema salsugineum.</title>
        <authorList>
            <person name="Yang R."/>
            <person name="Jarvis D.E."/>
            <person name="Chen H."/>
            <person name="Beilstein M.A."/>
            <person name="Grimwood J."/>
            <person name="Jenkins J."/>
            <person name="Shu S."/>
            <person name="Prochnik S."/>
            <person name="Xin M."/>
            <person name="Ma C."/>
            <person name="Schmutz J."/>
            <person name="Wing R.A."/>
            <person name="Mitchell-Olds T."/>
            <person name="Schumaker K.S."/>
            <person name="Wang X."/>
        </authorList>
    </citation>
    <scope>NUCLEOTIDE SEQUENCE [LARGE SCALE GENOMIC DNA]</scope>
</reference>
<feature type="region of interest" description="Disordered" evidence="1">
    <location>
        <begin position="115"/>
        <end position="149"/>
    </location>
</feature>
<evidence type="ECO:0000259" key="2">
    <source>
        <dbReference type="PROSITE" id="PS51222"/>
    </source>
</evidence>
<dbReference type="KEGG" id="eus:EUTSA_v10016310mg"/>
<feature type="compositionally biased region" description="Basic and acidic residues" evidence="1">
    <location>
        <begin position="641"/>
        <end position="655"/>
    </location>
</feature>
<organism evidence="3 4">
    <name type="scientific">Eutrema salsugineum</name>
    <name type="common">Saltwater cress</name>
    <name type="synonym">Sisymbrium salsugineum</name>
    <dbReference type="NCBI Taxonomy" id="72664"/>
    <lineage>
        <taxon>Eukaryota</taxon>
        <taxon>Viridiplantae</taxon>
        <taxon>Streptophyta</taxon>
        <taxon>Embryophyta</taxon>
        <taxon>Tracheophyta</taxon>
        <taxon>Spermatophyta</taxon>
        <taxon>Magnoliopsida</taxon>
        <taxon>eudicotyledons</taxon>
        <taxon>Gunneridae</taxon>
        <taxon>Pentapetalae</taxon>
        <taxon>rosids</taxon>
        <taxon>malvids</taxon>
        <taxon>Brassicales</taxon>
        <taxon>Brassicaceae</taxon>
        <taxon>Eutremeae</taxon>
        <taxon>Eutrema</taxon>
    </lineage>
</organism>
<dbReference type="Proteomes" id="UP000030689">
    <property type="component" value="Unassembled WGS sequence"/>
</dbReference>
<evidence type="ECO:0000256" key="1">
    <source>
        <dbReference type="SAM" id="MobiDB-lite"/>
    </source>
</evidence>
<feature type="region of interest" description="Disordered" evidence="1">
    <location>
        <begin position="641"/>
        <end position="729"/>
    </location>
</feature>
<accession>V4M771</accession>
<sequence>MPKYRRMMESNGASASASGQEPEYGAIFMSNSSTRKECLKRGLFGLPIALGGFVKQVKAGMLLFLFEFESRELHGVFQACSDGAINIEPNAFCSSGKQFPAQVQRLLKLFSSKKVERPRPRKTAVTKSTKNSESSLRNTAGDRGLRNRCPEETDKDAVREFPLRGTSARDRLGRRLTENYGLADEADIGVEIKENEYSGDASEVCRRLVDPKMHVSKDRVGYDLSMNNSSRTDALTYSDYILVNDPRVPKNLRHTASGWLGNEYHGKASITQASSWSNHEERLNIEADPVVPAQSSVPPESLYGTNTGCYDPCEPGIMGYATMESSRHDHGAPNVDSMGSASFIPKSNRVMREEITPVGGYVSDTLPSETFQPFPDEHNDTNMNKTSSLGLDYYIPMPIEHPEYQTNSGINGVACSESESRYGHLRHSQFPAFLTSAEATESMRNSERLSYSSRSIFPSFANPLSSGDLSPKYGVNNEISAYQHQEGFEGHASYSNDMVVHDSRIYPSFSYPSRSGDGVDLYPENRTQDIVIRKEELVNPAEFERKRTRKSVFSRLAMPSKENQKEDTSSDTESVDEVMAFLKDCHKHWMEQKRPKMSNHEVLRKPKKKNKKIHTPEVLDTDLILPFSETTPDDLLDCEESMEHSAQKRPFIDFRRRSKKSRENPTQGCKESPEHSAPQNKKRKLLRPKLIEDDSEKDRGNNGNPIENVLASQSAKEVPFHDLHGRSDQ</sequence>
<feature type="compositionally biased region" description="Polar residues" evidence="1">
    <location>
        <begin position="125"/>
        <end position="138"/>
    </location>
</feature>
<dbReference type="Pfam" id="PF10539">
    <property type="entry name" value="Dev_Cell_Death"/>
    <property type="match status" value="1"/>
</dbReference>
<dbReference type="eggNOG" id="ENOG502RE3S">
    <property type="taxonomic scope" value="Eukaryota"/>
</dbReference>
<dbReference type="InterPro" id="IPR013989">
    <property type="entry name" value="Dev_and_cell_death_domain"/>
</dbReference>
<dbReference type="SMART" id="SM00767">
    <property type="entry name" value="DCD"/>
    <property type="match status" value="1"/>
</dbReference>
<feature type="domain" description="DCD" evidence="2">
    <location>
        <begin position="21"/>
        <end position="151"/>
    </location>
</feature>